<feature type="domain" description="Metallo-beta-lactamase" evidence="5">
    <location>
        <begin position="50"/>
        <end position="281"/>
    </location>
</feature>
<sequence>MASSTGKIEIPKSSVTVDVSVINSTSWVGNVPHWFVFEPLYPGFERNGGPTFVFYIYHKPSNSRLLFDLGVRKNFRTHFSPHLMKGLDEIHMQISVEKDVSEILVEHGVQPGDIDSIIFSHHHFDHVGDTTKFPGTTRLVVGPGYKQRYLPGWPENPEAAETTSDTYEGRGTVEIEFAPNDHQVLTIGKFKAYDYFDDGSFYLLSTPGHTVGHLSALARTTSSSDDGGGSTFIFLGGDIVHSCMVFRPTEKYPLPDQISPAPNSAPFSNSTCPGDLFASMHRFRNEEDGERKSRTTPFCLVAGPDEDLAESQRSTDELANFDGEDNILTIFAHDGSLLDVLEYFPQKANEWKNKGWGPQGHWRFLEPLMQSKKEASHL</sequence>
<accession>A0AAV9NR30</accession>
<evidence type="ECO:0000256" key="4">
    <source>
        <dbReference type="ARBA" id="ARBA00022833"/>
    </source>
</evidence>
<keyword evidence="7" id="KW-1185">Reference proteome</keyword>
<organism evidence="6 7">
    <name type="scientific">Exophiala bonariae</name>
    <dbReference type="NCBI Taxonomy" id="1690606"/>
    <lineage>
        <taxon>Eukaryota</taxon>
        <taxon>Fungi</taxon>
        <taxon>Dikarya</taxon>
        <taxon>Ascomycota</taxon>
        <taxon>Pezizomycotina</taxon>
        <taxon>Eurotiomycetes</taxon>
        <taxon>Chaetothyriomycetidae</taxon>
        <taxon>Chaetothyriales</taxon>
        <taxon>Herpotrichiellaceae</taxon>
        <taxon>Exophiala</taxon>
    </lineage>
</organism>
<dbReference type="GO" id="GO:0046872">
    <property type="term" value="F:metal ion binding"/>
    <property type="evidence" value="ECO:0007669"/>
    <property type="project" value="UniProtKB-KW"/>
</dbReference>
<keyword evidence="4" id="KW-0862">Zinc</keyword>
<dbReference type="PANTHER" id="PTHR42978">
    <property type="entry name" value="QUORUM-QUENCHING LACTONASE YTNP-RELATED-RELATED"/>
    <property type="match status" value="1"/>
</dbReference>
<dbReference type="InterPro" id="IPR036866">
    <property type="entry name" value="RibonucZ/Hydroxyglut_hydro"/>
</dbReference>
<proteinExistence type="inferred from homology"/>
<dbReference type="AlphaFoldDB" id="A0AAV9NR30"/>
<evidence type="ECO:0000256" key="1">
    <source>
        <dbReference type="ARBA" id="ARBA00007749"/>
    </source>
</evidence>
<dbReference type="InterPro" id="IPR001279">
    <property type="entry name" value="Metallo-B-lactamas"/>
</dbReference>
<evidence type="ECO:0000259" key="5">
    <source>
        <dbReference type="SMART" id="SM00849"/>
    </source>
</evidence>
<evidence type="ECO:0000256" key="3">
    <source>
        <dbReference type="ARBA" id="ARBA00022801"/>
    </source>
</evidence>
<gene>
    <name evidence="6" type="ORF">LTR84_000496</name>
</gene>
<dbReference type="GeneID" id="89968718"/>
<comment type="similarity">
    <text evidence="1">Belongs to the metallo-beta-lactamase superfamily.</text>
</comment>
<evidence type="ECO:0000313" key="7">
    <source>
        <dbReference type="Proteomes" id="UP001358417"/>
    </source>
</evidence>
<evidence type="ECO:0000313" key="6">
    <source>
        <dbReference type="EMBL" id="KAK5064662.1"/>
    </source>
</evidence>
<dbReference type="SUPFAM" id="SSF56281">
    <property type="entry name" value="Metallo-hydrolase/oxidoreductase"/>
    <property type="match status" value="1"/>
</dbReference>
<keyword evidence="3" id="KW-0378">Hydrolase</keyword>
<protein>
    <recommendedName>
        <fullName evidence="5">Metallo-beta-lactamase domain-containing protein</fullName>
    </recommendedName>
</protein>
<comment type="caution">
    <text evidence="6">The sequence shown here is derived from an EMBL/GenBank/DDBJ whole genome shotgun (WGS) entry which is preliminary data.</text>
</comment>
<dbReference type="InterPro" id="IPR051013">
    <property type="entry name" value="MBL_superfamily_lactonases"/>
</dbReference>
<dbReference type="Proteomes" id="UP001358417">
    <property type="component" value="Unassembled WGS sequence"/>
</dbReference>
<evidence type="ECO:0000256" key="2">
    <source>
        <dbReference type="ARBA" id="ARBA00022723"/>
    </source>
</evidence>
<dbReference type="GO" id="GO:0016787">
    <property type="term" value="F:hydrolase activity"/>
    <property type="evidence" value="ECO:0007669"/>
    <property type="project" value="UniProtKB-KW"/>
</dbReference>
<dbReference type="RefSeq" id="XP_064711986.1">
    <property type="nucleotide sequence ID" value="XM_064844126.1"/>
</dbReference>
<name>A0AAV9NR30_9EURO</name>
<reference evidence="6 7" key="1">
    <citation type="submission" date="2023-08" db="EMBL/GenBank/DDBJ databases">
        <title>Black Yeasts Isolated from many extreme environments.</title>
        <authorList>
            <person name="Coleine C."/>
            <person name="Stajich J.E."/>
            <person name="Selbmann L."/>
        </authorList>
    </citation>
    <scope>NUCLEOTIDE SEQUENCE [LARGE SCALE GENOMIC DNA]</scope>
    <source>
        <strain evidence="6 7">CCFEE 5792</strain>
    </source>
</reference>
<dbReference type="SMART" id="SM00849">
    <property type="entry name" value="Lactamase_B"/>
    <property type="match status" value="1"/>
</dbReference>
<dbReference type="Gene3D" id="3.60.15.10">
    <property type="entry name" value="Ribonuclease Z/Hydroxyacylglutathione hydrolase-like"/>
    <property type="match status" value="1"/>
</dbReference>
<keyword evidence="2" id="KW-0479">Metal-binding</keyword>
<dbReference type="Pfam" id="PF00753">
    <property type="entry name" value="Lactamase_B"/>
    <property type="match status" value="1"/>
</dbReference>
<dbReference type="EMBL" id="JAVRRD010000001">
    <property type="protein sequence ID" value="KAK5064662.1"/>
    <property type="molecule type" value="Genomic_DNA"/>
</dbReference>
<dbReference type="PANTHER" id="PTHR42978:SF5">
    <property type="entry name" value="METALLO-BETA-LACTAMASE DOMAIN-CONTAINING PROTEIN"/>
    <property type="match status" value="1"/>
</dbReference>
<dbReference type="CDD" id="cd07730">
    <property type="entry name" value="metallo-hydrolase-like_MBL-fold"/>
    <property type="match status" value="1"/>
</dbReference>